<dbReference type="InParanoid" id="W2RQV0"/>
<evidence type="ECO:0000313" key="3">
    <source>
        <dbReference type="EMBL" id="ETN38104.1"/>
    </source>
</evidence>
<comment type="similarity">
    <text evidence="1">Belongs to the LOR family.</text>
</comment>
<dbReference type="HOGENOM" id="CLU_1266842_0_0_1"/>
<evidence type="ECO:0000256" key="1">
    <source>
        <dbReference type="ARBA" id="ARBA00005437"/>
    </source>
</evidence>
<dbReference type="VEuPathDB" id="FungiDB:HMPREF1541_07728"/>
<gene>
    <name evidence="3" type="ORF">HMPREF1541_07728</name>
</gene>
<evidence type="ECO:0008006" key="5">
    <source>
        <dbReference type="Google" id="ProtNLM"/>
    </source>
</evidence>
<dbReference type="GeneID" id="19975067"/>
<organism evidence="3 4">
    <name type="scientific">Cyphellophora europaea (strain CBS 101466)</name>
    <name type="common">Phialophora europaea</name>
    <dbReference type="NCBI Taxonomy" id="1220924"/>
    <lineage>
        <taxon>Eukaryota</taxon>
        <taxon>Fungi</taxon>
        <taxon>Dikarya</taxon>
        <taxon>Ascomycota</taxon>
        <taxon>Pezizomycotina</taxon>
        <taxon>Eurotiomycetes</taxon>
        <taxon>Chaetothyriomycetidae</taxon>
        <taxon>Chaetothyriales</taxon>
        <taxon>Cyphellophoraceae</taxon>
        <taxon>Cyphellophora</taxon>
    </lineage>
</organism>
<keyword evidence="4" id="KW-1185">Reference proteome</keyword>
<dbReference type="Pfam" id="PF04525">
    <property type="entry name" value="LOR"/>
    <property type="match status" value="1"/>
</dbReference>
<dbReference type="RefSeq" id="XP_008720273.1">
    <property type="nucleotide sequence ID" value="XM_008722051.1"/>
</dbReference>
<dbReference type="AlphaFoldDB" id="W2RQV0"/>
<dbReference type="EMBL" id="KB822723">
    <property type="protein sequence ID" value="ETN38104.1"/>
    <property type="molecule type" value="Genomic_DNA"/>
</dbReference>
<dbReference type="Proteomes" id="UP000030752">
    <property type="component" value="Unassembled WGS sequence"/>
</dbReference>
<feature type="region of interest" description="Disordered" evidence="2">
    <location>
        <begin position="1"/>
        <end position="21"/>
    </location>
</feature>
<dbReference type="Gene3D" id="2.40.160.200">
    <property type="entry name" value="LURP1-related"/>
    <property type="match status" value="1"/>
</dbReference>
<name>W2RQV0_CYPE1</name>
<accession>W2RQV0</accession>
<evidence type="ECO:0000256" key="2">
    <source>
        <dbReference type="SAM" id="MobiDB-lite"/>
    </source>
</evidence>
<reference evidence="3 4" key="1">
    <citation type="submission" date="2013-03" db="EMBL/GenBank/DDBJ databases">
        <title>The Genome Sequence of Phialophora europaea CBS 101466.</title>
        <authorList>
            <consortium name="The Broad Institute Genomics Platform"/>
            <person name="Cuomo C."/>
            <person name="de Hoog S."/>
            <person name="Gorbushina A."/>
            <person name="Walker B."/>
            <person name="Young S.K."/>
            <person name="Zeng Q."/>
            <person name="Gargeya S."/>
            <person name="Fitzgerald M."/>
            <person name="Haas B."/>
            <person name="Abouelleil A."/>
            <person name="Allen A.W."/>
            <person name="Alvarado L."/>
            <person name="Arachchi H.M."/>
            <person name="Berlin A.M."/>
            <person name="Chapman S.B."/>
            <person name="Gainer-Dewar J."/>
            <person name="Goldberg J."/>
            <person name="Griggs A."/>
            <person name="Gujja S."/>
            <person name="Hansen M."/>
            <person name="Howarth C."/>
            <person name="Imamovic A."/>
            <person name="Ireland A."/>
            <person name="Larimer J."/>
            <person name="McCowan C."/>
            <person name="Murphy C."/>
            <person name="Pearson M."/>
            <person name="Poon T.W."/>
            <person name="Priest M."/>
            <person name="Roberts A."/>
            <person name="Saif S."/>
            <person name="Shea T."/>
            <person name="Sisk P."/>
            <person name="Sykes S."/>
            <person name="Wortman J."/>
            <person name="Nusbaum C."/>
            <person name="Birren B."/>
        </authorList>
    </citation>
    <scope>NUCLEOTIDE SEQUENCE [LARGE SCALE GENOMIC DNA]</scope>
    <source>
        <strain evidence="3 4">CBS 101466</strain>
    </source>
</reference>
<protein>
    <recommendedName>
        <fullName evidence="5">Tubby C-terminal domain-containing protein</fullName>
    </recommendedName>
</protein>
<dbReference type="OrthoDB" id="97518at2759"/>
<dbReference type="InterPro" id="IPR038595">
    <property type="entry name" value="LOR_sf"/>
</dbReference>
<sequence length="218" mass="24061">MFTHSNEKAQPGLVDKTNCSPPSTLELVRTPGLAIFPQYVADKPTTLSLRSKWLSKDLSILFEDGRPFIHATRHSDYYVLTEVTSNALLCVLHSNPDGDDNPYYAQLSPDPDSPRIFETNTVKRILHSNETDMQFKNAQNRGQWAMLEFKDQGHLGFGGTIMSDGVPVAVIMRSKGKFGHEYRMEVAEGVDMFMVAALAVVMEDQLPAARGGGGGQEA</sequence>
<proteinExistence type="inferred from homology"/>
<dbReference type="InterPro" id="IPR025659">
    <property type="entry name" value="Tubby-like_C"/>
</dbReference>
<dbReference type="SUPFAM" id="SSF54518">
    <property type="entry name" value="Tubby C-terminal domain-like"/>
    <property type="match status" value="1"/>
</dbReference>
<dbReference type="InterPro" id="IPR007612">
    <property type="entry name" value="LOR"/>
</dbReference>
<evidence type="ECO:0000313" key="4">
    <source>
        <dbReference type="Proteomes" id="UP000030752"/>
    </source>
</evidence>